<keyword evidence="2" id="KW-1185">Reference proteome</keyword>
<dbReference type="OrthoDB" id="10403911at2759"/>
<reference evidence="1 2" key="1">
    <citation type="submission" date="2016-04" db="EMBL/GenBank/DDBJ databases">
        <title>A degradative enzymes factory behind the ericoid mycorrhizal symbiosis.</title>
        <authorList>
            <consortium name="DOE Joint Genome Institute"/>
            <person name="Martino E."/>
            <person name="Morin E."/>
            <person name="Grelet G."/>
            <person name="Kuo A."/>
            <person name="Kohler A."/>
            <person name="Daghino S."/>
            <person name="Barry K."/>
            <person name="Choi C."/>
            <person name="Cichocki N."/>
            <person name="Clum A."/>
            <person name="Copeland A."/>
            <person name="Hainaut M."/>
            <person name="Haridas S."/>
            <person name="Labutti K."/>
            <person name="Lindquist E."/>
            <person name="Lipzen A."/>
            <person name="Khouja H.-R."/>
            <person name="Murat C."/>
            <person name="Ohm R."/>
            <person name="Olson A."/>
            <person name="Spatafora J."/>
            <person name="Veneault-Fourrey C."/>
            <person name="Henrissat B."/>
            <person name="Grigoriev I."/>
            <person name="Martin F."/>
            <person name="Perotto S."/>
        </authorList>
    </citation>
    <scope>NUCLEOTIDE SEQUENCE [LARGE SCALE GENOMIC DNA]</scope>
    <source>
        <strain evidence="1 2">F</strain>
    </source>
</reference>
<protein>
    <submittedName>
        <fullName evidence="1">Uncharacterized protein</fullName>
    </submittedName>
</protein>
<name>A0A2J6R8V5_HYAVF</name>
<dbReference type="AlphaFoldDB" id="A0A2J6R8V5"/>
<evidence type="ECO:0000313" key="2">
    <source>
        <dbReference type="Proteomes" id="UP000235786"/>
    </source>
</evidence>
<dbReference type="Proteomes" id="UP000235786">
    <property type="component" value="Unassembled WGS sequence"/>
</dbReference>
<accession>A0A2J6R8V5</accession>
<proteinExistence type="predicted"/>
<organism evidence="1 2">
    <name type="scientific">Hyaloscypha variabilis (strain UAMH 11265 / GT02V1 / F)</name>
    <name type="common">Meliniomyces variabilis</name>
    <dbReference type="NCBI Taxonomy" id="1149755"/>
    <lineage>
        <taxon>Eukaryota</taxon>
        <taxon>Fungi</taxon>
        <taxon>Dikarya</taxon>
        <taxon>Ascomycota</taxon>
        <taxon>Pezizomycotina</taxon>
        <taxon>Leotiomycetes</taxon>
        <taxon>Helotiales</taxon>
        <taxon>Hyaloscyphaceae</taxon>
        <taxon>Hyaloscypha</taxon>
        <taxon>Hyaloscypha variabilis</taxon>
    </lineage>
</organism>
<gene>
    <name evidence="1" type="ORF">L207DRAFT_588443</name>
</gene>
<evidence type="ECO:0000313" key="1">
    <source>
        <dbReference type="EMBL" id="PMD34945.1"/>
    </source>
</evidence>
<sequence length="167" mass="19425">MENLGRTSPSRTETYQYAVPVTIESISKGFVAHKFLIYRHYIPQMRMFHRALYIIENPHSPSRRMKRQLPSEIINIITQYVKAAAVEQGFLDSERQIRTSVYVELEEGLRRLERWAASTKMLEARPPEDTVYLTSQRSTETISSWYLVFKVHDGTILAFYHAGNVGL</sequence>
<dbReference type="EMBL" id="KZ613953">
    <property type="protein sequence ID" value="PMD34945.1"/>
    <property type="molecule type" value="Genomic_DNA"/>
</dbReference>